<dbReference type="PANTHER" id="PTHR33840:SF1">
    <property type="entry name" value="TLE1 PHOSPHOLIPASE DOMAIN-CONTAINING PROTEIN"/>
    <property type="match status" value="1"/>
</dbReference>
<reference evidence="3" key="1">
    <citation type="submission" date="2017-06" db="EMBL/GenBank/DDBJ databases">
        <title>Capnocytophaga spp. assemblies.</title>
        <authorList>
            <person name="Gulvik C.A."/>
        </authorList>
    </citation>
    <scope>NUCLEOTIDE SEQUENCE [LARGE SCALE GENOMIC DNA]</scope>
    <source>
        <strain evidence="3">H2177</strain>
    </source>
</reference>
<proteinExistence type="predicted"/>
<dbReference type="RefSeq" id="WP_095896850.1">
    <property type="nucleotide sequence ID" value="NZ_BOPJ01000006.1"/>
</dbReference>
<dbReference type="Proteomes" id="UP000217348">
    <property type="component" value="Chromosome"/>
</dbReference>
<dbReference type="EMBL" id="CP022387">
    <property type="protein sequence ID" value="ATA90308.1"/>
    <property type="molecule type" value="Genomic_DNA"/>
</dbReference>
<evidence type="ECO:0000259" key="1">
    <source>
        <dbReference type="Pfam" id="PF09994"/>
    </source>
</evidence>
<dbReference type="Pfam" id="PF09994">
    <property type="entry name" value="T6SS_Tle1-like_cat"/>
    <property type="match status" value="1"/>
</dbReference>
<dbReference type="PANTHER" id="PTHR33840">
    <property type="match status" value="1"/>
</dbReference>
<accession>A0A250G1V3</accession>
<dbReference type="InterPro" id="IPR018712">
    <property type="entry name" value="Tle1-like_cat"/>
</dbReference>
<protein>
    <recommendedName>
        <fullName evidence="1">T6SS Phospholipase effector Tle1-like catalytic domain-containing protein</fullName>
    </recommendedName>
</protein>
<evidence type="ECO:0000313" key="2">
    <source>
        <dbReference type="EMBL" id="ATA90308.1"/>
    </source>
</evidence>
<dbReference type="AlphaFoldDB" id="A0A250G1V3"/>
<organism evidence="2 3">
    <name type="scientific">Capnocytophaga stomatis</name>
    <dbReference type="NCBI Taxonomy" id="1848904"/>
    <lineage>
        <taxon>Bacteria</taxon>
        <taxon>Pseudomonadati</taxon>
        <taxon>Bacteroidota</taxon>
        <taxon>Flavobacteriia</taxon>
        <taxon>Flavobacteriales</taxon>
        <taxon>Flavobacteriaceae</taxon>
        <taxon>Capnocytophaga</taxon>
    </lineage>
</organism>
<dbReference type="KEGG" id="csto:CGC58_11550"/>
<name>A0A250G1V3_9FLAO</name>
<dbReference type="OrthoDB" id="4378831at2"/>
<gene>
    <name evidence="2" type="ORF">CGC58_11550</name>
</gene>
<sequence>MSTFVYNDGSFDPEKKGVLSVTFGMFFDGTKNNRYHTEIRKKIENKGEFKDQAPTQEERDIYANYGDNESFGNDFTNVARKWYCCERKKYAIYVEGIGTVGKEVKDKDDEMDGFAYGRGVTGIIAKVHSGCKMLAEKIKEEYDKKVEDDDINHIHLIVDAFGFSRGAAAARHFLYNLQKRAYPPSCQSINTVHNIDPSLAVIKTDYAGYFIKDSWVKDGLLPRYGFLGISLLEAGISRELIETMGVKVRFLGIYDTVASYDPNCILIPNFEKQIHKLHLHDLGTPTRAVHYTALDEHRENFSLTRLKIGQEFEFPGVHSDVGGSYNHDKLSTQEFARKQQKAKLLLQSVPTRKASEYEMVRLDSDIFLKNFEKFRQELISEGWFTEDQIKIKYQFPIQKHLYAERILNRGYSFIPLHFMCDEAANYLAENLFGEKILSDYALEDDFLEKVKNYLKQYTIEGKNKWKLIDSSVSHNYNNNISPLDIQEIEPADNTHTTASSKEIIPTINLEQVEISAYRSDYILRKLRNQYLHWSAKLNTFTDRIANSPAKNRKRMDF</sequence>
<feature type="domain" description="T6SS Phospholipase effector Tle1-like catalytic" evidence="1">
    <location>
        <begin position="74"/>
        <end position="330"/>
    </location>
</feature>
<evidence type="ECO:0000313" key="3">
    <source>
        <dbReference type="Proteomes" id="UP000217348"/>
    </source>
</evidence>